<organism evidence="2 3">
    <name type="scientific">Streptococcus pluranimalium</name>
    <dbReference type="NCBI Taxonomy" id="82348"/>
    <lineage>
        <taxon>Bacteria</taxon>
        <taxon>Bacillati</taxon>
        <taxon>Bacillota</taxon>
        <taxon>Bacilli</taxon>
        <taxon>Lactobacillales</taxon>
        <taxon>Streptococcaceae</taxon>
        <taxon>Streptococcus</taxon>
    </lineage>
</organism>
<reference evidence="2 3" key="1">
    <citation type="submission" date="2017-12" db="EMBL/GenBank/DDBJ databases">
        <authorList>
            <person name="Hurst M.R.H."/>
        </authorList>
    </citation>
    <scope>NUCLEOTIDE SEQUENCE [LARGE SCALE GENOMIC DNA]</scope>
    <source>
        <strain evidence="2 3">TH11417</strain>
    </source>
</reference>
<sequence length="287" mass="33372">MSHLQYTAKSHHLQWNIKQLSQISSQFYRTYCPDSLKHRRNIGLAKVSDESLLVLLLLQAELGITSQRHFYRICQLFFGGNLLERSRFNRRTKQLIWLVQLIRQALSGAISPDTIVIMDSFPLSLCQPIRNHSAKIFNDCADIGDNATKNLWFYGFKGHMLVTLSGVILNYVVTPGSVHDIKVVDELLEGCRHSVVLADLGYLSQELKDRLEQKGYHLWTPLRQNMVGAEQHNHWQLLVMRRTIETRFSELCALFDIEHTLTRSIRGLQLRIEQIILAYHLRYFEIN</sequence>
<proteinExistence type="predicted"/>
<accession>A0A2L0D245</accession>
<name>A0A2L0D245_9STRE</name>
<gene>
    <name evidence="2" type="ORF">C0J00_01535</name>
</gene>
<dbReference type="RefSeq" id="WP_104967239.1">
    <property type="nucleotide sequence ID" value="NZ_CP025536.1"/>
</dbReference>
<dbReference type="EMBL" id="CP025536">
    <property type="protein sequence ID" value="AUW95898.1"/>
    <property type="molecule type" value="Genomic_DNA"/>
</dbReference>
<feature type="domain" description="Transposase DDE" evidence="1">
    <location>
        <begin position="112"/>
        <end position="264"/>
    </location>
</feature>
<evidence type="ECO:0000259" key="1">
    <source>
        <dbReference type="Pfam" id="PF13612"/>
    </source>
</evidence>
<evidence type="ECO:0000313" key="2">
    <source>
        <dbReference type="EMBL" id="AUW95898.1"/>
    </source>
</evidence>
<dbReference type="Pfam" id="PF13612">
    <property type="entry name" value="DDE_Tnp_1_3"/>
    <property type="match status" value="1"/>
</dbReference>
<dbReference type="KEGG" id="splr:C0J00_01535"/>
<reference evidence="2 3" key="2">
    <citation type="submission" date="2018-02" db="EMBL/GenBank/DDBJ databases">
        <title>Whole genome sequencing analysis of Streptococcus pluranimalium isolated from cattle infected mastitis in China.</title>
        <authorList>
            <person name="Zhang J.-R."/>
            <person name="Hu G.-Z."/>
        </authorList>
    </citation>
    <scope>NUCLEOTIDE SEQUENCE [LARGE SCALE GENOMIC DNA]</scope>
    <source>
        <strain evidence="2 3">TH11417</strain>
    </source>
</reference>
<keyword evidence="3" id="KW-1185">Reference proteome</keyword>
<dbReference type="NCBIfam" id="NF033520">
    <property type="entry name" value="transpos_IS982"/>
    <property type="match status" value="1"/>
</dbReference>
<protein>
    <submittedName>
        <fullName evidence="2">IS982 family transposase</fullName>
    </submittedName>
</protein>
<dbReference type="AlphaFoldDB" id="A0A2L0D245"/>
<dbReference type="GeneID" id="98392592"/>
<dbReference type="InterPro" id="IPR025668">
    <property type="entry name" value="Tnp_DDE_dom"/>
</dbReference>
<dbReference type="Proteomes" id="UP000238956">
    <property type="component" value="Chromosome"/>
</dbReference>
<dbReference type="OrthoDB" id="2187339at2"/>
<evidence type="ECO:0000313" key="3">
    <source>
        <dbReference type="Proteomes" id="UP000238956"/>
    </source>
</evidence>